<protein>
    <submittedName>
        <fullName evidence="1">Uncharacterized protein</fullName>
    </submittedName>
</protein>
<reference evidence="1" key="1">
    <citation type="thesis" date="2020" institute="ProQuest LLC" country="789 East Eisenhower Parkway, Ann Arbor, MI, USA">
        <title>Comparative Genomics and Chromosome Evolution.</title>
        <authorList>
            <person name="Mudd A.B."/>
        </authorList>
    </citation>
    <scope>NUCLEOTIDE SEQUENCE</scope>
    <source>
        <strain evidence="1">237g6f4</strain>
        <tissue evidence="1">Blood</tissue>
    </source>
</reference>
<dbReference type="Proteomes" id="UP000824782">
    <property type="component" value="Unassembled WGS sequence"/>
</dbReference>
<evidence type="ECO:0000313" key="2">
    <source>
        <dbReference type="Proteomes" id="UP000824782"/>
    </source>
</evidence>
<evidence type="ECO:0000313" key="1">
    <source>
        <dbReference type="EMBL" id="KAG8561984.1"/>
    </source>
</evidence>
<proteinExistence type="predicted"/>
<gene>
    <name evidence="1" type="ORF">GDO81_015554</name>
</gene>
<sequence length="84" mass="9766">MHLPTRGRITFTLNIYKNLFYRNDKCRFPASVQCMTKRKAVYKTGKSTTFLKKHFGPLKGTIKPEHTFTCQAAGTERVNDKIFH</sequence>
<name>A0AAV7AKC4_ENGPU</name>
<keyword evidence="2" id="KW-1185">Reference proteome</keyword>
<dbReference type="AlphaFoldDB" id="A0AAV7AKC4"/>
<comment type="caution">
    <text evidence="1">The sequence shown here is derived from an EMBL/GenBank/DDBJ whole genome shotgun (WGS) entry which is preliminary data.</text>
</comment>
<organism evidence="1 2">
    <name type="scientific">Engystomops pustulosus</name>
    <name type="common">Tungara frog</name>
    <name type="synonym">Physalaemus pustulosus</name>
    <dbReference type="NCBI Taxonomy" id="76066"/>
    <lineage>
        <taxon>Eukaryota</taxon>
        <taxon>Metazoa</taxon>
        <taxon>Chordata</taxon>
        <taxon>Craniata</taxon>
        <taxon>Vertebrata</taxon>
        <taxon>Euteleostomi</taxon>
        <taxon>Amphibia</taxon>
        <taxon>Batrachia</taxon>
        <taxon>Anura</taxon>
        <taxon>Neobatrachia</taxon>
        <taxon>Hyloidea</taxon>
        <taxon>Leptodactylidae</taxon>
        <taxon>Leiuperinae</taxon>
        <taxon>Engystomops</taxon>
    </lineage>
</organism>
<accession>A0AAV7AKC4</accession>
<dbReference type="EMBL" id="WNYA01000007">
    <property type="protein sequence ID" value="KAG8561984.1"/>
    <property type="molecule type" value="Genomic_DNA"/>
</dbReference>